<dbReference type="PANTHER" id="PTHR15020">
    <property type="entry name" value="FLAVIN REDUCTASE-RELATED"/>
    <property type="match status" value="1"/>
</dbReference>
<accession>A0A0C9VVN2</accession>
<evidence type="ECO:0000313" key="2">
    <source>
        <dbReference type="EMBL" id="KIJ42745.1"/>
    </source>
</evidence>
<dbReference type="SUPFAM" id="SSF51735">
    <property type="entry name" value="NAD(P)-binding Rossmann-fold domains"/>
    <property type="match status" value="1"/>
</dbReference>
<evidence type="ECO:0000313" key="3">
    <source>
        <dbReference type="Proteomes" id="UP000054279"/>
    </source>
</evidence>
<dbReference type="Gene3D" id="3.40.50.720">
    <property type="entry name" value="NAD(P)-binding Rossmann-like Domain"/>
    <property type="match status" value="1"/>
</dbReference>
<dbReference type="OrthoDB" id="63935at2759"/>
<reference evidence="2 3" key="1">
    <citation type="submission" date="2014-06" db="EMBL/GenBank/DDBJ databases">
        <title>Evolutionary Origins and Diversification of the Mycorrhizal Mutualists.</title>
        <authorList>
            <consortium name="DOE Joint Genome Institute"/>
            <consortium name="Mycorrhizal Genomics Consortium"/>
            <person name="Kohler A."/>
            <person name="Kuo A."/>
            <person name="Nagy L.G."/>
            <person name="Floudas D."/>
            <person name="Copeland A."/>
            <person name="Barry K.W."/>
            <person name="Cichocki N."/>
            <person name="Veneault-Fourrey C."/>
            <person name="LaButti K."/>
            <person name="Lindquist E.A."/>
            <person name="Lipzen A."/>
            <person name="Lundell T."/>
            <person name="Morin E."/>
            <person name="Murat C."/>
            <person name="Riley R."/>
            <person name="Ohm R."/>
            <person name="Sun H."/>
            <person name="Tunlid A."/>
            <person name="Henrissat B."/>
            <person name="Grigoriev I.V."/>
            <person name="Hibbett D.S."/>
            <person name="Martin F."/>
        </authorList>
    </citation>
    <scope>NUCLEOTIDE SEQUENCE [LARGE SCALE GENOMIC DNA]</scope>
    <source>
        <strain evidence="2 3">SS14</strain>
    </source>
</reference>
<evidence type="ECO:0000259" key="1">
    <source>
        <dbReference type="Pfam" id="PF13460"/>
    </source>
</evidence>
<dbReference type="InterPro" id="IPR016040">
    <property type="entry name" value="NAD(P)-bd_dom"/>
</dbReference>
<dbReference type="Proteomes" id="UP000054279">
    <property type="component" value="Unassembled WGS sequence"/>
</dbReference>
<name>A0A0C9VVN2_SPHS4</name>
<organism evidence="2 3">
    <name type="scientific">Sphaerobolus stellatus (strain SS14)</name>
    <dbReference type="NCBI Taxonomy" id="990650"/>
    <lineage>
        <taxon>Eukaryota</taxon>
        <taxon>Fungi</taxon>
        <taxon>Dikarya</taxon>
        <taxon>Basidiomycota</taxon>
        <taxon>Agaricomycotina</taxon>
        <taxon>Agaricomycetes</taxon>
        <taxon>Phallomycetidae</taxon>
        <taxon>Geastrales</taxon>
        <taxon>Sphaerobolaceae</taxon>
        <taxon>Sphaerobolus</taxon>
    </lineage>
</organism>
<protein>
    <submittedName>
        <fullName evidence="2">Unplaced genomic scaffold SPHSTscaffold_53, whole genome shotgun sequence</fullName>
    </submittedName>
</protein>
<dbReference type="PANTHER" id="PTHR15020:SF50">
    <property type="entry name" value="UPF0659 PROTEIN YMR090W"/>
    <property type="match status" value="1"/>
</dbReference>
<dbReference type="InterPro" id="IPR036291">
    <property type="entry name" value="NAD(P)-bd_dom_sf"/>
</dbReference>
<dbReference type="EMBL" id="KN837128">
    <property type="protein sequence ID" value="KIJ42745.1"/>
    <property type="molecule type" value="Genomic_DNA"/>
</dbReference>
<dbReference type="AlphaFoldDB" id="A0A0C9VVN2"/>
<gene>
    <name evidence="2" type="ORF">M422DRAFT_31265</name>
</gene>
<proteinExistence type="predicted"/>
<feature type="domain" description="NAD(P)-binding" evidence="1">
    <location>
        <begin position="7"/>
        <end position="253"/>
    </location>
</feature>
<sequence length="272" mass="29772">MHILAIGASRNIGYLATRTLLAENHTVTYLLRKPEVFDKDLELQKYIKNGQAKVIKGDATVKEDIRKAFTETSTNGNTLDAVLFSVGGSPSFTLTKGFVLNPPNLCSSSLFNVLACYPTNTPDAPQPKLIIISSNGLTDAGHAALPILIKPLFSSSALKSAHADKLVMERAVFHASNLTWPQKDPANIATFLGASWKDELKEPGYLKEVVIVRPSLLVNGNDSPPRGAYRTSTEELKGAYTISRKEVAHFVVEGVLKHWDQWRGKFVNITGK</sequence>
<dbReference type="Pfam" id="PF13460">
    <property type="entry name" value="NAD_binding_10"/>
    <property type="match status" value="1"/>
</dbReference>
<dbReference type="HOGENOM" id="CLU_066707_1_0_1"/>
<keyword evidence="3" id="KW-1185">Reference proteome</keyword>